<dbReference type="InterPro" id="IPR001494">
    <property type="entry name" value="Importin-beta_N"/>
</dbReference>
<dbReference type="FunCoup" id="A0A0D2UFQ5">
    <property type="interactions" value="864"/>
</dbReference>
<dbReference type="EMBL" id="KE346366">
    <property type="protein sequence ID" value="KJE93966.1"/>
    <property type="molecule type" value="Genomic_DNA"/>
</dbReference>
<dbReference type="GO" id="GO:0005737">
    <property type="term" value="C:cytoplasm"/>
    <property type="evidence" value="ECO:0007669"/>
    <property type="project" value="UniProtKB-SubCell"/>
</dbReference>
<evidence type="ECO:0000256" key="6">
    <source>
        <dbReference type="PROSITE-ProRule" id="PRU00103"/>
    </source>
</evidence>
<organism evidence="8 9">
    <name type="scientific">Capsaspora owczarzaki (strain ATCC 30864)</name>
    <dbReference type="NCBI Taxonomy" id="595528"/>
    <lineage>
        <taxon>Eukaryota</taxon>
        <taxon>Filasterea</taxon>
        <taxon>Capsaspora</taxon>
    </lineage>
</organism>
<evidence type="ECO:0000259" key="7">
    <source>
        <dbReference type="PROSITE" id="PS50166"/>
    </source>
</evidence>
<sequence length="913" mass="100363">MDQNFAASVEQALAGLFNAGINPEQTQQYMNMLSECREHSEVHFIVILANLLADATKSEMLRYQAGMQLKNCLSSKDPEVLQELYDRWITYDESVRMQVKNQVSSTLSVPTVSKAAAQCISAILVAESSPTMPMQADFVNYLSETSRSGADLNSRLTCLEALGYLCEELYDAERQDCISEASVNDILSALHANVVDPPSILARRNAIRALGFVIMCMGKNMQDKTECDQIVGIIVQCAELADPAESEARIYGLEALSKWVNEYYELSTPYMDNFFHVTLTAMTSPDVEDGVVQQGIEFWAGVCENESSIKQHNEDCVASGMPQNCSQFNGYAVGAVPRIFPVVLNLLMRLDDEEQDLSADDDYNIHSAASVCVEAFASAAPDAVLDPTFTFVNDNMRSPLWQGRNAALLAFGSILEGPKSMESLCFQIIPELAYAVSSQEPTLAVRDTAAWTIGRVAELYGASLLGHEQFNEILQHLFQCLSLHPVLANHACYAFHTINEAAYAQADVVDEADPPTYALSPFFADLVNQLLVVSNAREHAGQDVSGDAYSKLEASAFECLSEVVQESPQDCLPAVRDLGVQLYHQLTGQLQSAASIVNVDDSIRFSERVTYLAQTITYVLNRLDPASLGDLGTNVYNLAINMVHQNVLNTREDALYLLIALIQAYQSDLPRQVVPQLNEVMNLCFADLSDHEMVKLALSMFGDLCRSIATDVAPFANDWIAMIQQLLASEQVHFSVKPQLFCTLGDIAIALGPNFAPFLPSTFQILIEAFGITQTSLASVPDAEYATVQPLQEMLEGIIESLVGIIQGFKGIKKVADPSIHQLIPYGEFILKVVQDVSKLREVSRTDGMVKGIVGMIGDLCHGFSASTGIDAAAFFRADPPTMRMIEYGERSANTDTQRLSKWARKCVLRPTR</sequence>
<evidence type="ECO:0000256" key="4">
    <source>
        <dbReference type="ARBA" id="ARBA00022737"/>
    </source>
</evidence>
<name>A0A0D2UFQ5_CAPO3</name>
<evidence type="ECO:0000313" key="8">
    <source>
        <dbReference type="EMBL" id="KJE93966.1"/>
    </source>
</evidence>
<dbReference type="InterPro" id="IPR011989">
    <property type="entry name" value="ARM-like"/>
</dbReference>
<dbReference type="Proteomes" id="UP000008743">
    <property type="component" value="Unassembled WGS sequence"/>
</dbReference>
<dbReference type="Pfam" id="PF25574">
    <property type="entry name" value="TPR_IMB1"/>
    <property type="match status" value="1"/>
</dbReference>
<keyword evidence="4" id="KW-0677">Repeat</keyword>
<dbReference type="PROSITE" id="PS50077">
    <property type="entry name" value="HEAT_REPEAT"/>
    <property type="match status" value="1"/>
</dbReference>
<dbReference type="eggNOG" id="KOG1241">
    <property type="taxonomic scope" value="Eukaryota"/>
</dbReference>
<dbReference type="AlphaFoldDB" id="A0A0D2UFQ5"/>
<evidence type="ECO:0000256" key="2">
    <source>
        <dbReference type="ARBA" id="ARBA00022448"/>
    </source>
</evidence>
<dbReference type="PANTHER" id="PTHR10527">
    <property type="entry name" value="IMPORTIN BETA"/>
    <property type="match status" value="1"/>
</dbReference>
<dbReference type="SUPFAM" id="SSF48371">
    <property type="entry name" value="ARM repeat"/>
    <property type="match status" value="1"/>
</dbReference>
<keyword evidence="5" id="KW-0653">Protein transport</keyword>
<keyword evidence="3" id="KW-0963">Cytoplasm</keyword>
<dbReference type="RefSeq" id="XP_004347422.1">
    <property type="nucleotide sequence ID" value="XM_004347372.2"/>
</dbReference>
<gene>
    <name evidence="8" type="ORF">CAOG_004675</name>
</gene>
<dbReference type="GO" id="GO:0006606">
    <property type="term" value="P:protein import into nucleus"/>
    <property type="evidence" value="ECO:0007669"/>
    <property type="project" value="InterPro"/>
</dbReference>
<dbReference type="PROSITE" id="PS50166">
    <property type="entry name" value="IMPORTIN_B_NT"/>
    <property type="match status" value="1"/>
</dbReference>
<comment type="subcellular location">
    <subcellularLocation>
        <location evidence="1">Cytoplasm</location>
    </subcellularLocation>
</comment>
<evidence type="ECO:0000256" key="3">
    <source>
        <dbReference type="ARBA" id="ARBA00022490"/>
    </source>
</evidence>
<accession>A0A0D2UFQ5</accession>
<protein>
    <recommendedName>
        <fullName evidence="7">Importin N-terminal domain-containing protein</fullName>
    </recommendedName>
</protein>
<dbReference type="InterPro" id="IPR040122">
    <property type="entry name" value="Importin_beta"/>
</dbReference>
<dbReference type="InParanoid" id="A0A0D2UFQ5"/>
<proteinExistence type="predicted"/>
<dbReference type="InterPro" id="IPR021133">
    <property type="entry name" value="HEAT_type_2"/>
</dbReference>
<dbReference type="Pfam" id="PF13513">
    <property type="entry name" value="HEAT_EZ"/>
    <property type="match status" value="1"/>
</dbReference>
<keyword evidence="9" id="KW-1185">Reference proteome</keyword>
<dbReference type="OMA" id="QQYQERW"/>
<feature type="repeat" description="HEAT" evidence="6">
    <location>
        <begin position="428"/>
        <end position="468"/>
    </location>
</feature>
<dbReference type="Gene3D" id="1.25.10.10">
    <property type="entry name" value="Leucine-rich Repeat Variant"/>
    <property type="match status" value="1"/>
</dbReference>
<dbReference type="OrthoDB" id="10263328at2759"/>
<dbReference type="InterPro" id="IPR058584">
    <property type="entry name" value="IMB1_TNPO1-like_TPR"/>
</dbReference>
<dbReference type="STRING" id="595528.A0A0D2UFQ5"/>
<dbReference type="PhylomeDB" id="A0A0D2UFQ5"/>
<evidence type="ECO:0000256" key="5">
    <source>
        <dbReference type="ARBA" id="ARBA00022927"/>
    </source>
</evidence>
<keyword evidence="2" id="KW-0813">Transport</keyword>
<evidence type="ECO:0000256" key="1">
    <source>
        <dbReference type="ARBA" id="ARBA00004496"/>
    </source>
</evidence>
<evidence type="ECO:0000313" key="9">
    <source>
        <dbReference type="Proteomes" id="UP000008743"/>
    </source>
</evidence>
<feature type="domain" description="Importin N-terminal" evidence="7">
    <location>
        <begin position="26"/>
        <end position="109"/>
    </location>
</feature>
<dbReference type="GO" id="GO:0031267">
    <property type="term" value="F:small GTPase binding"/>
    <property type="evidence" value="ECO:0007669"/>
    <property type="project" value="InterPro"/>
</dbReference>
<reference evidence="9" key="1">
    <citation type="submission" date="2011-02" db="EMBL/GenBank/DDBJ databases">
        <title>The Genome Sequence of Capsaspora owczarzaki ATCC 30864.</title>
        <authorList>
            <person name="Russ C."/>
            <person name="Cuomo C."/>
            <person name="Burger G."/>
            <person name="Gray M.W."/>
            <person name="Holland P.W.H."/>
            <person name="King N."/>
            <person name="Lang F.B.F."/>
            <person name="Roger A.J."/>
            <person name="Ruiz-Trillo I."/>
            <person name="Young S.K."/>
            <person name="Zeng Q."/>
            <person name="Gargeya S."/>
            <person name="Alvarado L."/>
            <person name="Berlin A."/>
            <person name="Chapman S.B."/>
            <person name="Chen Z."/>
            <person name="Freedman E."/>
            <person name="Gellesch M."/>
            <person name="Goldberg J."/>
            <person name="Griggs A."/>
            <person name="Gujja S."/>
            <person name="Heilman E."/>
            <person name="Heiman D."/>
            <person name="Howarth C."/>
            <person name="Mehta T."/>
            <person name="Neiman D."/>
            <person name="Pearson M."/>
            <person name="Roberts A."/>
            <person name="Saif S."/>
            <person name="Shea T."/>
            <person name="Shenoy N."/>
            <person name="Sisk P."/>
            <person name="Stolte C."/>
            <person name="Sykes S."/>
            <person name="White J."/>
            <person name="Yandava C."/>
            <person name="Haas B."/>
            <person name="Nusbaum C."/>
            <person name="Birren B."/>
        </authorList>
    </citation>
    <scope>NUCLEOTIDE SEQUENCE</scope>
    <source>
        <strain evidence="9">ATCC 30864</strain>
    </source>
</reference>
<dbReference type="InterPro" id="IPR016024">
    <property type="entry name" value="ARM-type_fold"/>
</dbReference>